<dbReference type="OrthoDB" id="3362246at2759"/>
<evidence type="ECO:0000256" key="1">
    <source>
        <dbReference type="SAM" id="SignalP"/>
    </source>
</evidence>
<feature type="chain" id="PRO_5001641329" evidence="1">
    <location>
        <begin position="19"/>
        <end position="118"/>
    </location>
</feature>
<evidence type="ECO:0000313" key="3">
    <source>
        <dbReference type="Proteomes" id="UP000027195"/>
    </source>
</evidence>
<dbReference type="STRING" id="930990.A0A067MJK7"/>
<feature type="signal peptide" evidence="1">
    <location>
        <begin position="1"/>
        <end position="18"/>
    </location>
</feature>
<dbReference type="HOGENOM" id="CLU_063099_4_0_1"/>
<dbReference type="PANTHER" id="PTHR37487:SF2">
    <property type="entry name" value="EXPRESSED PROTEIN"/>
    <property type="match status" value="1"/>
</dbReference>
<proteinExistence type="predicted"/>
<protein>
    <submittedName>
        <fullName evidence="2">Uncharacterized protein</fullName>
    </submittedName>
</protein>
<organism evidence="2 3">
    <name type="scientific">Botryobasidium botryosum (strain FD-172 SS1)</name>
    <dbReference type="NCBI Taxonomy" id="930990"/>
    <lineage>
        <taxon>Eukaryota</taxon>
        <taxon>Fungi</taxon>
        <taxon>Dikarya</taxon>
        <taxon>Basidiomycota</taxon>
        <taxon>Agaricomycotina</taxon>
        <taxon>Agaricomycetes</taxon>
        <taxon>Cantharellales</taxon>
        <taxon>Botryobasidiaceae</taxon>
        <taxon>Botryobasidium</taxon>
    </lineage>
</organism>
<dbReference type="InParanoid" id="A0A067MJK7"/>
<dbReference type="EMBL" id="KL198030">
    <property type="protein sequence ID" value="KDQ15948.1"/>
    <property type="molecule type" value="Genomic_DNA"/>
</dbReference>
<dbReference type="AlphaFoldDB" id="A0A067MJK7"/>
<sequence length="118" mass="11791">MKLSIAAIAALLAPAVLAQTPLTDPSINTPVDVVECQPTDLTFGGTAPPFIISIIPGGQAGAAPLETLGTSSGPSLTWVANITAGTKVTFEIRDAQGRLGFSAIVTIQAGTSTACVGK</sequence>
<gene>
    <name evidence="2" type="ORF">BOTBODRAFT_31400</name>
</gene>
<accession>A0A067MJK7</accession>
<name>A0A067MJK7_BOTB1</name>
<dbReference type="Proteomes" id="UP000027195">
    <property type="component" value="Unassembled WGS sequence"/>
</dbReference>
<keyword evidence="1" id="KW-0732">Signal</keyword>
<evidence type="ECO:0000313" key="2">
    <source>
        <dbReference type="EMBL" id="KDQ15948.1"/>
    </source>
</evidence>
<reference evidence="3" key="1">
    <citation type="journal article" date="2014" name="Proc. Natl. Acad. Sci. U.S.A.">
        <title>Extensive sampling of basidiomycete genomes demonstrates inadequacy of the white-rot/brown-rot paradigm for wood decay fungi.</title>
        <authorList>
            <person name="Riley R."/>
            <person name="Salamov A.A."/>
            <person name="Brown D.W."/>
            <person name="Nagy L.G."/>
            <person name="Floudas D."/>
            <person name="Held B.W."/>
            <person name="Levasseur A."/>
            <person name="Lombard V."/>
            <person name="Morin E."/>
            <person name="Otillar R."/>
            <person name="Lindquist E.A."/>
            <person name="Sun H."/>
            <person name="LaButti K.M."/>
            <person name="Schmutz J."/>
            <person name="Jabbour D."/>
            <person name="Luo H."/>
            <person name="Baker S.E."/>
            <person name="Pisabarro A.G."/>
            <person name="Walton J.D."/>
            <person name="Blanchette R.A."/>
            <person name="Henrissat B."/>
            <person name="Martin F."/>
            <person name="Cullen D."/>
            <person name="Hibbett D.S."/>
            <person name="Grigoriev I.V."/>
        </authorList>
    </citation>
    <scope>NUCLEOTIDE SEQUENCE [LARGE SCALE GENOMIC DNA]</scope>
    <source>
        <strain evidence="3">FD-172 SS1</strain>
    </source>
</reference>
<keyword evidence="3" id="KW-1185">Reference proteome</keyword>
<dbReference type="PANTHER" id="PTHR37487">
    <property type="entry name" value="CHROMOSOME 1, WHOLE GENOME SHOTGUN SEQUENCE"/>
    <property type="match status" value="1"/>
</dbReference>